<dbReference type="Ensembl" id="ENSLLET00000030076.1">
    <property type="protein sequence ID" value="ENSLLEP00000028950.1"/>
    <property type="gene ID" value="ENSLLEG00000018384.1"/>
</dbReference>
<proteinExistence type="inferred from homology"/>
<dbReference type="InterPro" id="IPR036898">
    <property type="entry name" value="RNA_pol_Rpb7-like_N_sf"/>
</dbReference>
<dbReference type="Gene3D" id="2.40.50.1060">
    <property type="match status" value="1"/>
</dbReference>
<keyword evidence="6 7" id="KW-0539">Nucleus</keyword>
<dbReference type="GO" id="GO:0005736">
    <property type="term" value="C:RNA polymerase I complex"/>
    <property type="evidence" value="ECO:0007669"/>
    <property type="project" value="TreeGrafter"/>
</dbReference>
<evidence type="ECO:0000256" key="2">
    <source>
        <dbReference type="ARBA" id="ARBA00005930"/>
    </source>
</evidence>
<protein>
    <recommendedName>
        <fullName evidence="7">DNA-directed RNA polymerase subunit</fullName>
    </recommendedName>
</protein>
<dbReference type="GO" id="GO:0006362">
    <property type="term" value="P:transcription elongation by RNA polymerase I"/>
    <property type="evidence" value="ECO:0007669"/>
    <property type="project" value="TreeGrafter"/>
</dbReference>
<evidence type="ECO:0000256" key="3">
    <source>
        <dbReference type="ARBA" id="ARBA00022478"/>
    </source>
</evidence>
<feature type="compositionally biased region" description="Basic residues" evidence="8">
    <location>
        <begin position="408"/>
        <end position="419"/>
    </location>
</feature>
<comment type="function">
    <text evidence="7">DNA-dependent RNA polymerase which catalyzes the transcription of DNA into RNA using the four ribonucleoside triphosphates as substrates.</text>
</comment>
<evidence type="ECO:0000256" key="4">
    <source>
        <dbReference type="ARBA" id="ARBA00022553"/>
    </source>
</evidence>
<organism evidence="10 11">
    <name type="scientific">Leptobrachium leishanense</name>
    <name type="common">Leishan spiny toad</name>
    <dbReference type="NCBI Taxonomy" id="445787"/>
    <lineage>
        <taxon>Eukaryota</taxon>
        <taxon>Metazoa</taxon>
        <taxon>Chordata</taxon>
        <taxon>Craniata</taxon>
        <taxon>Vertebrata</taxon>
        <taxon>Euteleostomi</taxon>
        <taxon>Amphibia</taxon>
        <taxon>Batrachia</taxon>
        <taxon>Anura</taxon>
        <taxon>Pelobatoidea</taxon>
        <taxon>Megophryidae</taxon>
        <taxon>Leptobrachium</taxon>
    </lineage>
</organism>
<evidence type="ECO:0000313" key="10">
    <source>
        <dbReference type="Ensembl" id="ENSLLEP00000028950.1"/>
    </source>
</evidence>
<dbReference type="FunFam" id="3.30.1490.120:FF:000003">
    <property type="entry name" value="DNA-directed RNA polymerase I subunit RPA43"/>
    <property type="match status" value="1"/>
</dbReference>
<dbReference type="Proteomes" id="UP000694569">
    <property type="component" value="Unplaced"/>
</dbReference>
<dbReference type="GO" id="GO:0006352">
    <property type="term" value="P:DNA-templated transcription initiation"/>
    <property type="evidence" value="ECO:0007669"/>
    <property type="project" value="UniProtKB-UniRule"/>
</dbReference>
<feature type="compositionally biased region" description="Polar residues" evidence="8">
    <location>
        <begin position="391"/>
        <end position="403"/>
    </location>
</feature>
<sequence>MAEAQTVTESQGGQPEALSCLELPSFADASRLVKSRYSCLMVETHRRHLAISPKYLKRTRTGIQEQLSTELLRYNAGLTGVPVAYDNIKLVGEFADIYDDLGHIHINIQADFVIFRPDYGQKLVGVVNKVAPSHIGCLVHGCFNASVPKPFKMPLEAWQRLEVKMGDNMEFTVSRLDSDAVGVFCIRGRLDARMETLAMERINDVNDNKETEISDPAVDVPASNQVVLVTDTGTEGSPKKKGKKRKYQEILAQANQSETHVVSGDNSMLEETGVTSPNQLVETTKKEKRRKKHDTSMLDDNLPHAIVDTSLVPEEIKQSKKSKKKKHRDNLEAGVWFDLQNGVMGDSVITEIGASEESLPGPVHEKIKKKHKNKHNISFLTQDSDKNISIRSGNAEQCETSLEISREKAKKKKHKKKHQEHSLQGDDINREAESSFLELSLVEAEPKKKRKR</sequence>
<gene>
    <name evidence="10" type="primary">POLR1F</name>
</gene>
<feature type="compositionally biased region" description="Basic and acidic residues" evidence="8">
    <location>
        <begin position="420"/>
        <end position="430"/>
    </location>
</feature>
<evidence type="ECO:0000256" key="1">
    <source>
        <dbReference type="ARBA" id="ARBA00004604"/>
    </source>
</evidence>
<dbReference type="CDD" id="cd04328">
    <property type="entry name" value="RNAP_I_Rpa43_N"/>
    <property type="match status" value="1"/>
</dbReference>
<dbReference type="Pfam" id="PF17875">
    <property type="entry name" value="RPA43_OB"/>
    <property type="match status" value="1"/>
</dbReference>
<accession>A0A8C5PWB8</accession>
<keyword evidence="5 7" id="KW-0804">Transcription</keyword>
<name>A0A8C5PWB8_9ANUR</name>
<evidence type="ECO:0000259" key="9">
    <source>
        <dbReference type="Pfam" id="PF17875"/>
    </source>
</evidence>
<dbReference type="AlphaFoldDB" id="A0A8C5PWB8"/>
<feature type="domain" description="RPA43 OB" evidence="9">
    <location>
        <begin position="117"/>
        <end position="203"/>
    </location>
</feature>
<feature type="region of interest" description="Disordered" evidence="8">
    <location>
        <begin position="391"/>
        <end position="430"/>
    </location>
</feature>
<dbReference type="InterPro" id="IPR045113">
    <property type="entry name" value="Rpb7-like"/>
</dbReference>
<comment type="similarity">
    <text evidence="2">Belongs to the eukaryotic RPA43 RNA polymerase subunit family.</text>
</comment>
<keyword evidence="3 7" id="KW-0240">DNA-directed RNA polymerase</keyword>
<evidence type="ECO:0000256" key="7">
    <source>
        <dbReference type="RuleBase" id="RU369086"/>
    </source>
</evidence>
<reference evidence="10" key="1">
    <citation type="submission" date="2025-08" db="UniProtKB">
        <authorList>
            <consortium name="Ensembl"/>
        </authorList>
    </citation>
    <scope>IDENTIFICATION</scope>
</reference>
<evidence type="ECO:0000256" key="6">
    <source>
        <dbReference type="ARBA" id="ARBA00023242"/>
    </source>
</evidence>
<keyword evidence="4" id="KW-0597">Phosphoprotein</keyword>
<dbReference type="InterPro" id="IPR041178">
    <property type="entry name" value="RPA43_OB"/>
</dbReference>
<dbReference type="PANTHER" id="PTHR12709:SF5">
    <property type="entry name" value="DNA-DIRECTED RNA POLYMERASE I SUBUNIT RPA43"/>
    <property type="match status" value="1"/>
</dbReference>
<comment type="subcellular location">
    <subcellularLocation>
        <location evidence="1">Nucleus</location>
        <location evidence="1">Nucleolus</location>
    </subcellularLocation>
</comment>
<dbReference type="GeneTree" id="ENSGT00390000005553"/>
<evidence type="ECO:0000256" key="8">
    <source>
        <dbReference type="SAM" id="MobiDB-lite"/>
    </source>
</evidence>
<dbReference type="Gene3D" id="3.30.1490.120">
    <property type="entry name" value="RNA polymerase Rpb7-like, N-terminal domain"/>
    <property type="match status" value="1"/>
</dbReference>
<evidence type="ECO:0000256" key="5">
    <source>
        <dbReference type="ARBA" id="ARBA00023163"/>
    </source>
</evidence>
<keyword evidence="11" id="KW-1185">Reference proteome</keyword>
<evidence type="ECO:0000313" key="11">
    <source>
        <dbReference type="Proteomes" id="UP000694569"/>
    </source>
</evidence>
<dbReference type="OrthoDB" id="10250504at2759"/>
<dbReference type="InterPro" id="IPR041901">
    <property type="entry name" value="RNAP_I_Rpa43_N"/>
</dbReference>
<dbReference type="PANTHER" id="PTHR12709">
    <property type="entry name" value="DNA-DIRECTED RNA POLYMERASE II, III"/>
    <property type="match status" value="1"/>
</dbReference>
<reference evidence="10" key="2">
    <citation type="submission" date="2025-09" db="UniProtKB">
        <authorList>
            <consortium name="Ensembl"/>
        </authorList>
    </citation>
    <scope>IDENTIFICATION</scope>
</reference>